<sequence length="240" mass="27036">NHLSQVITLEKRGREEWYYETYAAVLPVQDIARLFACPRHCETFRLSKTMMPHSPARNNVASKGCSVLAQLPENEARDFSFTNINISTSITRARRALQHRLPRRPRNMSTAWGSDASSNRSLNSAAGRQLLHALDEARQREEAQAQTIAQAQQTIAQARQREEAQAQTLEQVQQTLAQAQQTIAQARQREEAQAQTLAQAQQTIVQQAQIIAQLQVDIEALQAAQQGPRRRGLLRLFSCC</sequence>
<dbReference type="Proteomes" id="UP000747110">
    <property type="component" value="Unassembled WGS sequence"/>
</dbReference>
<protein>
    <submittedName>
        <fullName evidence="2">Uncharacterized protein</fullName>
    </submittedName>
</protein>
<proteinExistence type="predicted"/>
<reference evidence="2" key="1">
    <citation type="journal article" date="2021" name="Proc. Natl. Acad. Sci. U.S.A.">
        <title>Three genomes in the algal genus Volvox reveal the fate of a haploid sex-determining region after a transition to homothallism.</title>
        <authorList>
            <person name="Yamamoto K."/>
            <person name="Hamaji T."/>
            <person name="Kawai-Toyooka H."/>
            <person name="Matsuzaki R."/>
            <person name="Takahashi F."/>
            <person name="Nishimura Y."/>
            <person name="Kawachi M."/>
            <person name="Noguchi H."/>
            <person name="Minakuchi Y."/>
            <person name="Umen J.G."/>
            <person name="Toyoda A."/>
            <person name="Nozaki H."/>
        </authorList>
    </citation>
    <scope>NUCLEOTIDE SEQUENCE</scope>
    <source>
        <strain evidence="2">NIES-3786</strain>
    </source>
</reference>
<organism evidence="2 3">
    <name type="scientific">Volvox reticuliferus</name>
    <dbReference type="NCBI Taxonomy" id="1737510"/>
    <lineage>
        <taxon>Eukaryota</taxon>
        <taxon>Viridiplantae</taxon>
        <taxon>Chlorophyta</taxon>
        <taxon>core chlorophytes</taxon>
        <taxon>Chlorophyceae</taxon>
        <taxon>CS clade</taxon>
        <taxon>Chlamydomonadales</taxon>
        <taxon>Volvocaceae</taxon>
        <taxon>Volvox</taxon>
    </lineage>
</organism>
<evidence type="ECO:0000313" key="3">
    <source>
        <dbReference type="Proteomes" id="UP000747110"/>
    </source>
</evidence>
<accession>A0A8J4FHA6</accession>
<name>A0A8J4FHA6_9CHLO</name>
<evidence type="ECO:0000313" key="2">
    <source>
        <dbReference type="EMBL" id="GIL74479.1"/>
    </source>
</evidence>
<feature type="coiled-coil region" evidence="1">
    <location>
        <begin position="134"/>
        <end position="203"/>
    </location>
</feature>
<feature type="non-terminal residue" evidence="2">
    <location>
        <position position="240"/>
    </location>
</feature>
<dbReference type="AlphaFoldDB" id="A0A8J4FHA6"/>
<dbReference type="EMBL" id="BNCP01000006">
    <property type="protein sequence ID" value="GIL74479.1"/>
    <property type="molecule type" value="Genomic_DNA"/>
</dbReference>
<comment type="caution">
    <text evidence="2">The sequence shown here is derived from an EMBL/GenBank/DDBJ whole genome shotgun (WGS) entry which is preliminary data.</text>
</comment>
<gene>
    <name evidence="2" type="ORF">Vretifemale_4487</name>
</gene>
<keyword evidence="3" id="KW-1185">Reference proteome</keyword>
<evidence type="ECO:0000256" key="1">
    <source>
        <dbReference type="SAM" id="Coils"/>
    </source>
</evidence>
<keyword evidence="1" id="KW-0175">Coiled coil</keyword>